<evidence type="ECO:0000313" key="5">
    <source>
        <dbReference type="EMBL" id="KAK3214561.1"/>
    </source>
</evidence>
<evidence type="ECO:0000256" key="2">
    <source>
        <dbReference type="SAM" id="MobiDB-lite"/>
    </source>
</evidence>
<dbReference type="CDD" id="cd03784">
    <property type="entry name" value="GT1_Gtf-like"/>
    <property type="match status" value="1"/>
</dbReference>
<dbReference type="PANTHER" id="PTHR48050">
    <property type="entry name" value="STEROL 3-BETA-GLUCOSYLTRANSFERASE"/>
    <property type="match status" value="1"/>
</dbReference>
<dbReference type="Proteomes" id="UP001280581">
    <property type="component" value="Unassembled WGS sequence"/>
</dbReference>
<organism evidence="5 6">
    <name type="scientific">Pseudopithomyces chartarum</name>
    <dbReference type="NCBI Taxonomy" id="1892770"/>
    <lineage>
        <taxon>Eukaryota</taxon>
        <taxon>Fungi</taxon>
        <taxon>Dikarya</taxon>
        <taxon>Ascomycota</taxon>
        <taxon>Pezizomycotina</taxon>
        <taxon>Dothideomycetes</taxon>
        <taxon>Pleosporomycetidae</taxon>
        <taxon>Pleosporales</taxon>
        <taxon>Massarineae</taxon>
        <taxon>Didymosphaeriaceae</taxon>
        <taxon>Pseudopithomyces</taxon>
    </lineage>
</organism>
<accession>A0AAN6M598</accession>
<dbReference type="SUPFAM" id="SSF53756">
    <property type="entry name" value="UDP-Glycosyltransferase/glycogen phosphorylase"/>
    <property type="match status" value="1"/>
</dbReference>
<dbReference type="InterPro" id="IPR010610">
    <property type="entry name" value="EryCIII-like_C"/>
</dbReference>
<dbReference type="FunFam" id="3.40.50.2000:FF:000100">
    <property type="entry name" value="Glycosyltransferase family 1 protein"/>
    <property type="match status" value="1"/>
</dbReference>
<sequence>MDAGTSKHSGMKAGEFENLNSSPDEIGVGWDEPPPYELHSSGALLTSSCTLQDDGILNIDLASACPDELEQSIPLYSTEVTESSVEPSGRCPPLNIVIQVVGSRGDVQPFIALGTALQRYGHRVRLATHDVFAEFVRKSGLEFYPIGGNPEDLMSYMVRNPGLLPSLDSLKGGDISRKRRMIQEMLRGCWRSCFLPDPVSQEPFVANAIIANPPSFAHVHCGQALGIPVHMMFTMPWTATREFPHPLTNVKARDIKQSQANYISYGMVNMMTWQGLGDVINKWRTEDLALESIDASMGPDLVDWLKLPVTYCWSPALVPKPQDWGSNIDICGFFMRDEPVYTPPEDLARFLCSGPVPLYIGFGSIVLEDAKKMTEVILQACRMAGVRVIISRGWSKLGGADSSTDNVFYLGDCPHEWLFKQVSAVVHHGGAGTTACGLYNARPTVIVPFFGDQPFWGNVVASNGAGPVPIPHKSLSSQSLADAIRFCLMPQTQQSARVVADQMRREHGVDMAVQSFHRHVNTSNMTCDVLPERAADWICRLPNSKSDMKLSHAALKTLVADRQMKLAKAIPYRPKEYTTDVERWDPLTAGASATLGVLTDFTSALGGTFINPFKEVRKARLEGRNGGSASLAATSAVGKGFTSMATSVSKGTLVGFPLAIAEGLRNTPRLYGEEVKNHGKIKDWKSGGAFAAKNFGTGFYEGITDIVTKPVVGAKKEGTLGFVKGLGKGSMNMVAKPGSAMFGLFAYPAQGIYKSLKSFGKDNIQNQIRTEKLASFQREKS</sequence>
<keyword evidence="1" id="KW-0808">Transferase</keyword>
<name>A0AAN6M598_9PLEO</name>
<reference evidence="5 6" key="1">
    <citation type="submission" date="2021-02" db="EMBL/GenBank/DDBJ databases">
        <title>Genome assembly of Pseudopithomyces chartarum.</title>
        <authorList>
            <person name="Jauregui R."/>
            <person name="Singh J."/>
            <person name="Voisey C."/>
        </authorList>
    </citation>
    <scope>NUCLEOTIDE SEQUENCE [LARGE SCALE GENOMIC DNA]</scope>
    <source>
        <strain evidence="5 6">AGR01</strain>
    </source>
</reference>
<feature type="region of interest" description="Disordered" evidence="2">
    <location>
        <begin position="1"/>
        <end position="33"/>
    </location>
</feature>
<comment type="caution">
    <text evidence="5">The sequence shown here is derived from an EMBL/GenBank/DDBJ whole genome shotgun (WGS) entry which is preliminary data.</text>
</comment>
<protein>
    <recommendedName>
        <fullName evidence="7">Glycosyltransferase family 28 N-terminal domain-containing protein</fullName>
    </recommendedName>
</protein>
<dbReference type="FunFam" id="3.40.50.2000:FF:000009">
    <property type="entry name" value="Sterol 3-beta-glucosyltransferase UGT80A2"/>
    <property type="match status" value="1"/>
</dbReference>
<dbReference type="Gene3D" id="3.40.50.2000">
    <property type="entry name" value="Glycogen Phosphorylase B"/>
    <property type="match status" value="2"/>
</dbReference>
<dbReference type="GO" id="GO:0005975">
    <property type="term" value="P:carbohydrate metabolic process"/>
    <property type="evidence" value="ECO:0007669"/>
    <property type="project" value="InterPro"/>
</dbReference>
<dbReference type="EMBL" id="WVTA01000003">
    <property type="protein sequence ID" value="KAK3214561.1"/>
    <property type="molecule type" value="Genomic_DNA"/>
</dbReference>
<dbReference type="InterPro" id="IPR002213">
    <property type="entry name" value="UDP_glucos_trans"/>
</dbReference>
<dbReference type="InterPro" id="IPR050426">
    <property type="entry name" value="Glycosyltransferase_28"/>
</dbReference>
<dbReference type="Pfam" id="PF06722">
    <property type="entry name" value="EryCIII-like_C"/>
    <property type="match status" value="1"/>
</dbReference>
<evidence type="ECO:0000259" key="4">
    <source>
        <dbReference type="Pfam" id="PF06722"/>
    </source>
</evidence>
<keyword evidence="6" id="KW-1185">Reference proteome</keyword>
<evidence type="ECO:0008006" key="7">
    <source>
        <dbReference type="Google" id="ProtNLM"/>
    </source>
</evidence>
<feature type="domain" description="Glycosyltransferase family 28 N-terminal" evidence="3">
    <location>
        <begin position="96"/>
        <end position="244"/>
    </location>
</feature>
<evidence type="ECO:0000259" key="3">
    <source>
        <dbReference type="Pfam" id="PF03033"/>
    </source>
</evidence>
<feature type="domain" description="Erythromycin biosynthesis protein CIII-like C-terminal" evidence="4">
    <location>
        <begin position="404"/>
        <end position="505"/>
    </location>
</feature>
<evidence type="ECO:0000256" key="1">
    <source>
        <dbReference type="ARBA" id="ARBA00022679"/>
    </source>
</evidence>
<dbReference type="GO" id="GO:0016906">
    <property type="term" value="F:sterol 3-beta-glucosyltransferase activity"/>
    <property type="evidence" value="ECO:0007669"/>
    <property type="project" value="UniProtKB-ARBA"/>
</dbReference>
<dbReference type="PANTHER" id="PTHR48050:SF27">
    <property type="entry name" value="GLUCOSYLTRANSFERASE, PUTATIVE (AFU_ORTHOLOGUE AFUA_7G04880)-RELATED"/>
    <property type="match status" value="1"/>
</dbReference>
<evidence type="ECO:0000313" key="6">
    <source>
        <dbReference type="Proteomes" id="UP001280581"/>
    </source>
</evidence>
<dbReference type="Pfam" id="PF03033">
    <property type="entry name" value="Glyco_transf_28"/>
    <property type="match status" value="1"/>
</dbReference>
<proteinExistence type="predicted"/>
<dbReference type="InterPro" id="IPR004276">
    <property type="entry name" value="GlycoTrans_28_N"/>
</dbReference>
<gene>
    <name evidence="5" type="ORF">GRF29_19g528583</name>
</gene>
<dbReference type="AlphaFoldDB" id="A0AAN6M598"/>